<dbReference type="Pfam" id="PF16250">
    <property type="entry name" value="DUF4907"/>
    <property type="match status" value="1"/>
</dbReference>
<organism evidence="2 3">
    <name type="scientific">Puia dinghuensis</name>
    <dbReference type="NCBI Taxonomy" id="1792502"/>
    <lineage>
        <taxon>Bacteria</taxon>
        <taxon>Pseudomonadati</taxon>
        <taxon>Bacteroidota</taxon>
        <taxon>Chitinophagia</taxon>
        <taxon>Chitinophagales</taxon>
        <taxon>Chitinophagaceae</taxon>
        <taxon>Puia</taxon>
    </lineage>
</organism>
<proteinExistence type="predicted"/>
<dbReference type="RefSeq" id="WP_188929338.1">
    <property type="nucleotide sequence ID" value="NZ_BMJC01000001.1"/>
</dbReference>
<keyword evidence="1" id="KW-1133">Transmembrane helix</keyword>
<name>A0A8J2XRM6_9BACT</name>
<comment type="caution">
    <text evidence="2">The sequence shown here is derived from an EMBL/GenBank/DDBJ whole genome shotgun (WGS) entry which is preliminary data.</text>
</comment>
<reference evidence="2" key="1">
    <citation type="journal article" date="2014" name="Int. J. Syst. Evol. Microbiol.">
        <title>Complete genome sequence of Corynebacterium casei LMG S-19264T (=DSM 44701T), isolated from a smear-ripened cheese.</title>
        <authorList>
            <consortium name="US DOE Joint Genome Institute (JGI-PGF)"/>
            <person name="Walter F."/>
            <person name="Albersmeier A."/>
            <person name="Kalinowski J."/>
            <person name="Ruckert C."/>
        </authorList>
    </citation>
    <scope>NUCLEOTIDE SEQUENCE</scope>
    <source>
        <strain evidence="2">CGMCC 1.15448</strain>
    </source>
</reference>
<evidence type="ECO:0008006" key="4">
    <source>
        <dbReference type="Google" id="ProtNLM"/>
    </source>
</evidence>
<accession>A0A8J2XRM6</accession>
<dbReference type="InterPro" id="IPR032593">
    <property type="entry name" value="DUF4907"/>
</dbReference>
<evidence type="ECO:0000313" key="2">
    <source>
        <dbReference type="EMBL" id="GGA89597.1"/>
    </source>
</evidence>
<dbReference type="AlphaFoldDB" id="A0A8J2XRM6"/>
<keyword evidence="1" id="KW-0472">Membrane</keyword>
<keyword evidence="1" id="KW-0812">Transmembrane</keyword>
<keyword evidence="3" id="KW-1185">Reference proteome</keyword>
<dbReference type="Proteomes" id="UP000607559">
    <property type="component" value="Unassembled WGS sequence"/>
</dbReference>
<protein>
    <recommendedName>
        <fullName evidence="4">DUF4907 domain-containing protein</fullName>
    </recommendedName>
</protein>
<sequence>MALSSQKTFLGKWGLSILMVLVIIGTFTYGFYKRSQFRKDHVYLELKAIPVGSGWGYDILQDGHPWCHQDYVPAVSGFRVFRTKEDALAAGKIVYDKAVAGQLPDITEAEMRNKGIYIPPYDSTIKPPADWSVRVKDSTGAK</sequence>
<feature type="transmembrane region" description="Helical" evidence="1">
    <location>
        <begin position="13"/>
        <end position="32"/>
    </location>
</feature>
<reference evidence="2" key="2">
    <citation type="submission" date="2020-09" db="EMBL/GenBank/DDBJ databases">
        <authorList>
            <person name="Sun Q."/>
            <person name="Zhou Y."/>
        </authorList>
    </citation>
    <scope>NUCLEOTIDE SEQUENCE</scope>
    <source>
        <strain evidence="2">CGMCC 1.15448</strain>
    </source>
</reference>
<evidence type="ECO:0000256" key="1">
    <source>
        <dbReference type="SAM" id="Phobius"/>
    </source>
</evidence>
<evidence type="ECO:0000313" key="3">
    <source>
        <dbReference type="Proteomes" id="UP000607559"/>
    </source>
</evidence>
<gene>
    <name evidence="2" type="ORF">GCM10011511_11030</name>
</gene>
<dbReference type="EMBL" id="BMJC01000001">
    <property type="protein sequence ID" value="GGA89597.1"/>
    <property type="molecule type" value="Genomic_DNA"/>
</dbReference>